<feature type="region of interest" description="Disordered" evidence="1">
    <location>
        <begin position="247"/>
        <end position="275"/>
    </location>
</feature>
<evidence type="ECO:0000259" key="3">
    <source>
        <dbReference type="PROSITE" id="PS50011"/>
    </source>
</evidence>
<dbReference type="GO" id="GO:0005524">
    <property type="term" value="F:ATP binding"/>
    <property type="evidence" value="ECO:0007669"/>
    <property type="project" value="InterPro"/>
</dbReference>
<dbReference type="PRINTS" id="PR00109">
    <property type="entry name" value="TYRKINASE"/>
</dbReference>
<proteinExistence type="predicted"/>
<keyword evidence="2" id="KW-1133">Transmembrane helix</keyword>
<dbReference type="GeneID" id="119632992"/>
<keyword evidence="4" id="KW-1185">Reference proteome</keyword>
<accession>A0A8U0WAY0</accession>
<dbReference type="InterPro" id="IPR008266">
    <property type="entry name" value="Tyr_kinase_AS"/>
</dbReference>
<dbReference type="Gene3D" id="3.30.200.20">
    <property type="entry name" value="Phosphorylase Kinase, domain 1"/>
    <property type="match status" value="1"/>
</dbReference>
<evidence type="ECO:0000313" key="5">
    <source>
        <dbReference type="RefSeq" id="XP_037882099.1"/>
    </source>
</evidence>
<dbReference type="GO" id="GO:0004714">
    <property type="term" value="F:transmembrane receptor protein tyrosine kinase activity"/>
    <property type="evidence" value="ECO:0007669"/>
    <property type="project" value="TreeGrafter"/>
</dbReference>
<evidence type="ECO:0000256" key="1">
    <source>
        <dbReference type="SAM" id="MobiDB-lite"/>
    </source>
</evidence>
<dbReference type="GO" id="GO:0043235">
    <property type="term" value="C:receptor complex"/>
    <property type="evidence" value="ECO:0007669"/>
    <property type="project" value="TreeGrafter"/>
</dbReference>
<keyword evidence="2" id="KW-0472">Membrane</keyword>
<dbReference type="Pfam" id="PF07714">
    <property type="entry name" value="PK_Tyr_Ser-Thr"/>
    <property type="match status" value="1"/>
</dbReference>
<dbReference type="FunFam" id="3.30.200.20:FF:000690">
    <property type="entry name" value="Receptor tyrosine kinase"/>
    <property type="match status" value="1"/>
</dbReference>
<dbReference type="InterPro" id="IPR001245">
    <property type="entry name" value="Ser-Thr/Tyr_kinase_cat_dom"/>
</dbReference>
<reference evidence="5" key="1">
    <citation type="submission" date="2025-08" db="UniProtKB">
        <authorList>
            <consortium name="RefSeq"/>
        </authorList>
    </citation>
    <scope>IDENTIFICATION</scope>
    <source>
        <tissue evidence="5">Whole body pupa</tissue>
    </source>
</reference>
<dbReference type="Pfam" id="PF22540">
    <property type="entry name" value="RET_CRD"/>
    <property type="match status" value="1"/>
</dbReference>
<dbReference type="PANTHER" id="PTHR24416">
    <property type="entry name" value="TYROSINE-PROTEIN KINASE RECEPTOR"/>
    <property type="match status" value="1"/>
</dbReference>
<dbReference type="GO" id="GO:0007169">
    <property type="term" value="P:cell surface receptor protein tyrosine kinase signaling pathway"/>
    <property type="evidence" value="ECO:0007669"/>
    <property type="project" value="TreeGrafter"/>
</dbReference>
<name>A0A8U0WAY0_9MUSC</name>
<sequence>FGITTVGGIIYIKEKNALSVERSPEAIYFLNVSWHDTHQRSFVINVHLLEGRSENTTCEHRLKSRSQPCLSTRLRLRSKQCVKYCDLVTNGGASAWRGSNVAFFSRNCASCVPDPQFCPDNICDPLEELNNFACPQDCIAGNRIMGPRSINDNKRGILSDSGTCTCEDNGKCFCAPMDEDEPRPKRKRKNEPKNGIRLRKIGNPIQEILSMAGLECDKSCVIVAIIAPMVFIFLLATVLLTKHKHAKRSLHKQSPANSKKGGKRSSNGDDCDMRNGDLPLMQLDNDFKFEATTIDAKWEYPRDSLILDTVLDEGEFGKVMKGYATDIDGKLGVTTVAMKMLKQGANSVEYMALMSEFQLLQEVSHPNVIKLLGACTKDDSPMIIIEYARYGSLRSYLRLSRKIEQCGVDFTDGIEPITECDILSFAFQICKGMTYLTEIKLVHRDLAARNVLLAENKICKISDFGLTRDVYEDDAYLKRSRDRVPVKVSQITELDNDEI</sequence>
<dbReference type="KEGG" id="gfs:119632992"/>
<protein>
    <submittedName>
        <fullName evidence="5">Proto-oncogene tyrosine-protein kinase receptor Ret-like</fullName>
    </submittedName>
</protein>
<feature type="domain" description="Protein kinase" evidence="3">
    <location>
        <begin position="305"/>
        <end position="499"/>
    </location>
</feature>
<dbReference type="GO" id="GO:0005886">
    <property type="term" value="C:plasma membrane"/>
    <property type="evidence" value="ECO:0007669"/>
    <property type="project" value="TreeGrafter"/>
</dbReference>
<dbReference type="InterPro" id="IPR011009">
    <property type="entry name" value="Kinase-like_dom_sf"/>
</dbReference>
<dbReference type="InterPro" id="IPR050122">
    <property type="entry name" value="RTK"/>
</dbReference>
<evidence type="ECO:0000256" key="2">
    <source>
        <dbReference type="SAM" id="Phobius"/>
    </source>
</evidence>
<dbReference type="InterPro" id="IPR055162">
    <property type="entry name" value="RET_CRD"/>
</dbReference>
<feature type="transmembrane region" description="Helical" evidence="2">
    <location>
        <begin position="221"/>
        <end position="240"/>
    </location>
</feature>
<dbReference type="InterPro" id="IPR000719">
    <property type="entry name" value="Prot_kinase_dom"/>
</dbReference>
<dbReference type="InterPro" id="IPR020635">
    <property type="entry name" value="Tyr_kinase_cat_dom"/>
</dbReference>
<keyword evidence="2" id="KW-0812">Transmembrane</keyword>
<dbReference type="PANTHER" id="PTHR24416:SF617">
    <property type="entry name" value="RET ONCOGENE, ISOFORM A"/>
    <property type="match status" value="1"/>
</dbReference>
<dbReference type="SUPFAM" id="SSF56112">
    <property type="entry name" value="Protein kinase-like (PK-like)"/>
    <property type="match status" value="1"/>
</dbReference>
<organism evidence="4 5">
    <name type="scientific">Glossina fuscipes</name>
    <dbReference type="NCBI Taxonomy" id="7396"/>
    <lineage>
        <taxon>Eukaryota</taxon>
        <taxon>Metazoa</taxon>
        <taxon>Ecdysozoa</taxon>
        <taxon>Arthropoda</taxon>
        <taxon>Hexapoda</taxon>
        <taxon>Insecta</taxon>
        <taxon>Pterygota</taxon>
        <taxon>Neoptera</taxon>
        <taxon>Endopterygota</taxon>
        <taxon>Diptera</taxon>
        <taxon>Brachycera</taxon>
        <taxon>Muscomorpha</taxon>
        <taxon>Hippoboscoidea</taxon>
        <taxon>Glossinidae</taxon>
        <taxon>Glossina</taxon>
    </lineage>
</organism>
<gene>
    <name evidence="5" type="primary">LOC119632992</name>
</gene>
<dbReference type="AlphaFoldDB" id="A0A8U0WAY0"/>
<dbReference type="RefSeq" id="XP_037882099.1">
    <property type="nucleotide sequence ID" value="XM_038026171.1"/>
</dbReference>
<dbReference type="SMART" id="SM00219">
    <property type="entry name" value="TyrKc"/>
    <property type="match status" value="1"/>
</dbReference>
<dbReference type="PROSITE" id="PS00109">
    <property type="entry name" value="PROTEIN_KINASE_TYR"/>
    <property type="match status" value="1"/>
</dbReference>
<evidence type="ECO:0000313" key="4">
    <source>
        <dbReference type="Proteomes" id="UP000092443"/>
    </source>
</evidence>
<dbReference type="PROSITE" id="PS50011">
    <property type="entry name" value="PROTEIN_KINASE_DOM"/>
    <property type="match status" value="1"/>
</dbReference>
<dbReference type="Gene3D" id="1.10.510.10">
    <property type="entry name" value="Transferase(Phosphotransferase) domain 1"/>
    <property type="match status" value="1"/>
</dbReference>
<feature type="non-terminal residue" evidence="5">
    <location>
        <position position="1"/>
    </location>
</feature>
<dbReference type="Proteomes" id="UP000092443">
    <property type="component" value="Unplaced"/>
</dbReference>